<dbReference type="CDD" id="cd00130">
    <property type="entry name" value="PAS"/>
    <property type="match status" value="1"/>
</dbReference>
<dbReference type="Gene3D" id="3.30.450.20">
    <property type="entry name" value="PAS domain"/>
    <property type="match status" value="1"/>
</dbReference>
<reference evidence="1 2" key="1">
    <citation type="submission" date="2014-10" db="EMBL/GenBank/DDBJ databases">
        <title>Genome sequence of Clostridium aceticum DSM 1496.</title>
        <authorList>
            <person name="Poehlein A."/>
            <person name="Schiel-Bengelsdorf B."/>
            <person name="Gottschalk G."/>
            <person name="Duerre P."/>
            <person name="Daniel R."/>
        </authorList>
    </citation>
    <scope>NUCLEOTIDE SEQUENCE [LARGE SCALE GENOMIC DNA]</scope>
    <source>
        <strain evidence="1 2">DSM 1496</strain>
    </source>
</reference>
<proteinExistence type="predicted"/>
<accession>A0A0D8IF45</accession>
<dbReference type="KEGG" id="cace:CACET_c04750"/>
<dbReference type="EMBL" id="CP009687">
    <property type="protein sequence ID" value="AKL93985.1"/>
    <property type="molecule type" value="Genomic_DNA"/>
</dbReference>
<dbReference type="PATRIC" id="fig|84022.5.peg.1618"/>
<dbReference type="InterPro" id="IPR000014">
    <property type="entry name" value="PAS"/>
</dbReference>
<dbReference type="SUPFAM" id="SSF55785">
    <property type="entry name" value="PYP-like sensor domain (PAS domain)"/>
    <property type="match status" value="1"/>
</dbReference>
<dbReference type="SUPFAM" id="SSF58104">
    <property type="entry name" value="Methyl-accepting chemotaxis protein (MCP) signaling domain"/>
    <property type="match status" value="1"/>
</dbReference>
<evidence type="ECO:0000313" key="2">
    <source>
        <dbReference type="Proteomes" id="UP000035704"/>
    </source>
</evidence>
<dbReference type="GO" id="GO:0007165">
    <property type="term" value="P:signal transduction"/>
    <property type="evidence" value="ECO:0007669"/>
    <property type="project" value="InterPro"/>
</dbReference>
<dbReference type="OrthoDB" id="369336at2"/>
<dbReference type="PROSITE" id="PS50111">
    <property type="entry name" value="CHEMOTAXIS_TRANSDUC_2"/>
    <property type="match status" value="1"/>
</dbReference>
<dbReference type="AlphaFoldDB" id="A0A0D8IF45"/>
<dbReference type="Proteomes" id="UP000035704">
    <property type="component" value="Chromosome"/>
</dbReference>
<dbReference type="GO" id="GO:0016020">
    <property type="term" value="C:membrane"/>
    <property type="evidence" value="ECO:0007669"/>
    <property type="project" value="InterPro"/>
</dbReference>
<keyword evidence="2" id="KW-1185">Reference proteome</keyword>
<organism evidence="1 2">
    <name type="scientific">Clostridium aceticum</name>
    <dbReference type="NCBI Taxonomy" id="84022"/>
    <lineage>
        <taxon>Bacteria</taxon>
        <taxon>Bacillati</taxon>
        <taxon>Bacillota</taxon>
        <taxon>Clostridia</taxon>
        <taxon>Eubacteriales</taxon>
        <taxon>Clostridiaceae</taxon>
        <taxon>Clostridium</taxon>
    </lineage>
</organism>
<dbReference type="STRING" id="84022.CACET_c04750"/>
<sequence>MWKIFIGVIIGVLLSGVFIKVYKGSSNKGIEQNKLIKEKNNSIKELLSQSVQTIIELNQISVATTQASKSMDETATGQLESMVELETTIREITKGSEEVTDNITKLSDIISRTAVKGEKVRSNTVEMVTISEKGKSAMEDTAREVTTVRDSMVKLTDTVVEAGNSTSEIKGIIQVIDSIANQTNLLALNASIEAARAGEHGRGFAVVAEEIRNLAKNVTEATKSVEGLILNVQSIVTRAVNETKFSTESIASVQQSLKDTDEIFEKTLQSIHEVDDQLSTIVLDLKSIDEFTHEIASITEEQLAGSEEMLATSEGVHAMTTDTLTHSKLVRENAEKLTNMINETGKSTIAQMKEIAGNSGDYGYFFYKHDLNWVFQYATPSVETVLGYTPQEFMTNVQDFMPDSEINSKAISYTEGTFKGIQQSSYKVEFRKKDSTIALTEVTEFPVFDGRGTVIAVEGLVELIN</sequence>
<dbReference type="InterPro" id="IPR004089">
    <property type="entry name" value="MCPsignal_dom"/>
</dbReference>
<name>A0A0D8IF45_9CLOT</name>
<gene>
    <name evidence="1" type="primary">mcp42</name>
    <name evidence="1" type="ORF">CACET_c04750</name>
</gene>
<dbReference type="InterPro" id="IPR035965">
    <property type="entry name" value="PAS-like_dom_sf"/>
</dbReference>
<dbReference type="PANTHER" id="PTHR32089:SF112">
    <property type="entry name" value="LYSOZYME-LIKE PROTEIN-RELATED"/>
    <property type="match status" value="1"/>
</dbReference>
<evidence type="ECO:0000313" key="1">
    <source>
        <dbReference type="EMBL" id="AKL93985.1"/>
    </source>
</evidence>
<dbReference type="PANTHER" id="PTHR32089">
    <property type="entry name" value="METHYL-ACCEPTING CHEMOTAXIS PROTEIN MCPB"/>
    <property type="match status" value="1"/>
</dbReference>
<dbReference type="Pfam" id="PF00015">
    <property type="entry name" value="MCPsignal"/>
    <property type="match status" value="1"/>
</dbReference>
<protein>
    <submittedName>
        <fullName evidence="1">Methyl-accepting chemotaxis protein 4</fullName>
    </submittedName>
</protein>
<dbReference type="RefSeq" id="WP_044823144.1">
    <property type="nucleotide sequence ID" value="NZ_CP009687.1"/>
</dbReference>
<dbReference type="Gene3D" id="1.10.287.950">
    <property type="entry name" value="Methyl-accepting chemotaxis protein"/>
    <property type="match status" value="1"/>
</dbReference>
<dbReference type="SMART" id="SM00283">
    <property type="entry name" value="MA"/>
    <property type="match status" value="1"/>
</dbReference>